<dbReference type="OrthoDB" id="10253869at2759"/>
<accession>A0A8X6GW10</accession>
<gene>
    <name evidence="2" type="primary">aacs</name>
    <name evidence="2" type="ORF">TNCT_440051</name>
</gene>
<sequence>MRSGGSKNSLHLEKPQERGLPSLKKVLIVKSKPKCDSIDISGLKNSCFLDDFLKLGVENNGSIPPMEFEQVPFDHPITITYTSGSTGLPKGIIHGSSVSYCGTKMKNFT</sequence>
<dbReference type="Pfam" id="PF00501">
    <property type="entry name" value="AMP-binding"/>
    <property type="match status" value="1"/>
</dbReference>
<feature type="domain" description="AMP-dependent synthetase/ligase" evidence="1">
    <location>
        <begin position="52"/>
        <end position="94"/>
    </location>
</feature>
<organism evidence="2 3">
    <name type="scientific">Trichonephila clavata</name>
    <name type="common">Joro spider</name>
    <name type="synonym">Nephila clavata</name>
    <dbReference type="NCBI Taxonomy" id="2740835"/>
    <lineage>
        <taxon>Eukaryota</taxon>
        <taxon>Metazoa</taxon>
        <taxon>Ecdysozoa</taxon>
        <taxon>Arthropoda</taxon>
        <taxon>Chelicerata</taxon>
        <taxon>Arachnida</taxon>
        <taxon>Araneae</taxon>
        <taxon>Araneomorphae</taxon>
        <taxon>Entelegynae</taxon>
        <taxon>Araneoidea</taxon>
        <taxon>Nephilidae</taxon>
        <taxon>Trichonephila</taxon>
    </lineage>
</organism>
<dbReference type="InterPro" id="IPR000873">
    <property type="entry name" value="AMP-dep_synth/lig_dom"/>
</dbReference>
<evidence type="ECO:0000313" key="3">
    <source>
        <dbReference type="Proteomes" id="UP000887116"/>
    </source>
</evidence>
<keyword evidence="3" id="KW-1185">Reference proteome</keyword>
<dbReference type="PANTHER" id="PTHR42921">
    <property type="entry name" value="ACETOACETYL-COA SYNTHETASE"/>
    <property type="match status" value="1"/>
</dbReference>
<dbReference type="GO" id="GO:0030729">
    <property type="term" value="F:acetoacetate-CoA ligase activity"/>
    <property type="evidence" value="ECO:0007669"/>
    <property type="project" value="TreeGrafter"/>
</dbReference>
<dbReference type="InterPro" id="IPR042099">
    <property type="entry name" value="ANL_N_sf"/>
</dbReference>
<dbReference type="InterPro" id="IPR020845">
    <property type="entry name" value="AMP-binding_CS"/>
</dbReference>
<dbReference type="Gene3D" id="3.40.50.12780">
    <property type="entry name" value="N-terminal domain of ligase-like"/>
    <property type="match status" value="1"/>
</dbReference>
<comment type="caution">
    <text evidence="2">The sequence shown here is derived from an EMBL/GenBank/DDBJ whole genome shotgun (WGS) entry which is preliminary data.</text>
</comment>
<dbReference type="AlphaFoldDB" id="A0A8X6GW10"/>
<dbReference type="SUPFAM" id="SSF56801">
    <property type="entry name" value="Acetyl-CoA synthetase-like"/>
    <property type="match status" value="1"/>
</dbReference>
<name>A0A8X6GW10_TRICU</name>
<evidence type="ECO:0000259" key="1">
    <source>
        <dbReference type="Pfam" id="PF00501"/>
    </source>
</evidence>
<dbReference type="Proteomes" id="UP000887116">
    <property type="component" value="Unassembled WGS sequence"/>
</dbReference>
<protein>
    <submittedName>
        <fullName evidence="2">Acetoacetyl-CoA synthetase</fullName>
    </submittedName>
</protein>
<proteinExistence type="predicted"/>
<reference evidence="2" key="1">
    <citation type="submission" date="2020-07" db="EMBL/GenBank/DDBJ databases">
        <title>Multicomponent nature underlies the extraordinary mechanical properties of spider dragline silk.</title>
        <authorList>
            <person name="Kono N."/>
            <person name="Nakamura H."/>
            <person name="Mori M."/>
            <person name="Yoshida Y."/>
            <person name="Ohtoshi R."/>
            <person name="Malay A.D."/>
            <person name="Moran D.A.P."/>
            <person name="Tomita M."/>
            <person name="Numata K."/>
            <person name="Arakawa K."/>
        </authorList>
    </citation>
    <scope>NUCLEOTIDE SEQUENCE</scope>
</reference>
<dbReference type="EMBL" id="BMAO01006877">
    <property type="protein sequence ID" value="GFR12227.1"/>
    <property type="molecule type" value="Genomic_DNA"/>
</dbReference>
<dbReference type="PROSITE" id="PS00455">
    <property type="entry name" value="AMP_BINDING"/>
    <property type="match status" value="1"/>
</dbReference>
<evidence type="ECO:0000313" key="2">
    <source>
        <dbReference type="EMBL" id="GFR12227.1"/>
    </source>
</evidence>
<dbReference type="PANTHER" id="PTHR42921:SF1">
    <property type="entry name" value="ACETOACETYL-COA SYNTHETASE"/>
    <property type="match status" value="1"/>
</dbReference>